<dbReference type="RefSeq" id="WP_149888968.1">
    <property type="nucleotide sequence ID" value="NZ_CATXDL010000035.1"/>
</dbReference>
<sequence>MSLKLVAAVAAVASAFALSACGDKKEAAPAKPATPAAPAAQTEAAEPLKVGFVYVAPIADVGYTKQHDIGRIYAIDKVGKDKVTTTFVENVPETADAERVIRQMVADGNKLIFGTSFGYMNYMQKLAKEYPDVKFEHATGYKTAPNMTNYNIRFYEGRYLAGMLAGGATKSNIIGYVAPFPIPEVLQGINAFTLGAKSVNPNIQVKVIWTNAWYDPPKDTDSAKTLLGQGADILTQHTNTSAVASAAEAAGKMVIPYNSDMKSVAPNAQIAALVLNWGPYYAKKIQQTIDGKWDPTPVWMHYKDGAMSLEGVRTDKIPADIVKKMEEVKAKIESGEFHPFTGPIKTNDGKEAAKAGEVLKDNQLQTMNYYVDGVIGKVPN</sequence>
<organism evidence="3 4">
    <name type="scientific">Parasutterella excrementihominis</name>
    <dbReference type="NCBI Taxonomy" id="487175"/>
    <lineage>
        <taxon>Bacteria</taxon>
        <taxon>Pseudomonadati</taxon>
        <taxon>Pseudomonadota</taxon>
        <taxon>Betaproteobacteria</taxon>
        <taxon>Burkholderiales</taxon>
        <taxon>Sutterellaceae</taxon>
        <taxon>Parasutterella</taxon>
    </lineage>
</organism>
<dbReference type="CDD" id="cd19963">
    <property type="entry name" value="PBP1_BMP-like"/>
    <property type="match status" value="1"/>
</dbReference>
<accession>A0A6I3S3I8</accession>
<feature type="domain" description="ABC transporter substrate-binding protein PnrA-like" evidence="2">
    <location>
        <begin position="49"/>
        <end position="332"/>
    </location>
</feature>
<keyword evidence="1" id="KW-0732">Signal</keyword>
<dbReference type="InterPro" id="IPR003760">
    <property type="entry name" value="PnrA-like"/>
</dbReference>
<evidence type="ECO:0000313" key="4">
    <source>
        <dbReference type="Proteomes" id="UP000462362"/>
    </source>
</evidence>
<dbReference type="Gene3D" id="3.40.50.2300">
    <property type="match status" value="2"/>
</dbReference>
<reference evidence="3 4" key="1">
    <citation type="journal article" date="2019" name="Nat. Med.">
        <title>A library of human gut bacterial isolates paired with longitudinal multiomics data enables mechanistic microbiome research.</title>
        <authorList>
            <person name="Poyet M."/>
            <person name="Groussin M."/>
            <person name="Gibbons S.M."/>
            <person name="Avila-Pacheco J."/>
            <person name="Jiang X."/>
            <person name="Kearney S.M."/>
            <person name="Perrotta A.R."/>
            <person name="Berdy B."/>
            <person name="Zhao S."/>
            <person name="Lieberman T.D."/>
            <person name="Swanson P.K."/>
            <person name="Smith M."/>
            <person name="Roesemann S."/>
            <person name="Alexander J.E."/>
            <person name="Rich S.A."/>
            <person name="Livny J."/>
            <person name="Vlamakis H."/>
            <person name="Clish C."/>
            <person name="Bullock K."/>
            <person name="Deik A."/>
            <person name="Scott J."/>
            <person name="Pierce K.A."/>
            <person name="Xavier R.J."/>
            <person name="Alm E.J."/>
        </authorList>
    </citation>
    <scope>NUCLEOTIDE SEQUENCE [LARGE SCALE GENOMIC DNA]</scope>
    <source>
        <strain evidence="3 4">BIOML-A2</strain>
    </source>
</reference>
<dbReference type="PROSITE" id="PS51257">
    <property type="entry name" value="PROKAR_LIPOPROTEIN"/>
    <property type="match status" value="1"/>
</dbReference>
<evidence type="ECO:0000313" key="3">
    <source>
        <dbReference type="EMBL" id="MTU43762.1"/>
    </source>
</evidence>
<name>A0A6I3S3I8_9BURK</name>
<dbReference type="AlphaFoldDB" id="A0A6I3S3I8"/>
<evidence type="ECO:0000256" key="1">
    <source>
        <dbReference type="ARBA" id="ARBA00022729"/>
    </source>
</evidence>
<proteinExistence type="predicted"/>
<dbReference type="PANTHER" id="PTHR43208">
    <property type="entry name" value="ABC TRANSPORTER SUBSTRATE-BINDING PROTEIN"/>
    <property type="match status" value="1"/>
</dbReference>
<dbReference type="Pfam" id="PF02608">
    <property type="entry name" value="Bmp"/>
    <property type="match status" value="1"/>
</dbReference>
<dbReference type="PANTHER" id="PTHR43208:SF1">
    <property type="entry name" value="ABC TRANSPORTER SUBSTRATE-BINDING PROTEIN"/>
    <property type="match status" value="1"/>
</dbReference>
<comment type="caution">
    <text evidence="3">The sequence shown here is derived from an EMBL/GenBank/DDBJ whole genome shotgun (WGS) entry which is preliminary data.</text>
</comment>
<dbReference type="GO" id="GO:0005886">
    <property type="term" value="C:plasma membrane"/>
    <property type="evidence" value="ECO:0007669"/>
    <property type="project" value="InterPro"/>
</dbReference>
<dbReference type="InterPro" id="IPR052910">
    <property type="entry name" value="ABC-Purine-Binding"/>
</dbReference>
<evidence type="ECO:0000259" key="2">
    <source>
        <dbReference type="Pfam" id="PF02608"/>
    </source>
</evidence>
<gene>
    <name evidence="3" type="ORF">GMD42_09050</name>
</gene>
<dbReference type="Proteomes" id="UP000462362">
    <property type="component" value="Unassembled WGS sequence"/>
</dbReference>
<protein>
    <submittedName>
        <fullName evidence="3">BMP family ABC transporter substrate-binding protein</fullName>
    </submittedName>
</protein>
<dbReference type="EMBL" id="WNCL01000028">
    <property type="protein sequence ID" value="MTU43762.1"/>
    <property type="molecule type" value="Genomic_DNA"/>
</dbReference>